<feature type="domain" description="EamA" evidence="7">
    <location>
        <begin position="27"/>
        <end position="152"/>
    </location>
</feature>
<dbReference type="PANTHER" id="PTHR32322:SF2">
    <property type="entry name" value="EAMA DOMAIN-CONTAINING PROTEIN"/>
    <property type="match status" value="1"/>
</dbReference>
<dbReference type="InterPro" id="IPR050638">
    <property type="entry name" value="AA-Vitamin_Transporters"/>
</dbReference>
<comment type="similarity">
    <text evidence="2">Belongs to the EamA transporter family.</text>
</comment>
<dbReference type="InterPro" id="IPR037185">
    <property type="entry name" value="EmrE-like"/>
</dbReference>
<evidence type="ECO:0000256" key="6">
    <source>
        <dbReference type="SAM" id="Phobius"/>
    </source>
</evidence>
<feature type="transmembrane region" description="Helical" evidence="6">
    <location>
        <begin position="189"/>
        <end position="211"/>
    </location>
</feature>
<name>A0ABU1RUM8_9GAMM</name>
<feature type="transmembrane region" description="Helical" evidence="6">
    <location>
        <begin position="163"/>
        <end position="182"/>
    </location>
</feature>
<evidence type="ECO:0000259" key="7">
    <source>
        <dbReference type="Pfam" id="PF00892"/>
    </source>
</evidence>
<feature type="transmembrane region" description="Helical" evidence="6">
    <location>
        <begin position="223"/>
        <end position="243"/>
    </location>
</feature>
<dbReference type="SUPFAM" id="SSF103481">
    <property type="entry name" value="Multidrug resistance efflux transporter EmrE"/>
    <property type="match status" value="2"/>
</dbReference>
<evidence type="ECO:0000313" key="9">
    <source>
        <dbReference type="Proteomes" id="UP001254759"/>
    </source>
</evidence>
<feature type="transmembrane region" description="Helical" evidence="6">
    <location>
        <begin position="255"/>
        <end position="273"/>
    </location>
</feature>
<feature type="transmembrane region" description="Helical" evidence="6">
    <location>
        <begin position="50"/>
        <end position="69"/>
    </location>
</feature>
<evidence type="ECO:0000256" key="5">
    <source>
        <dbReference type="ARBA" id="ARBA00023136"/>
    </source>
</evidence>
<evidence type="ECO:0000313" key="8">
    <source>
        <dbReference type="EMBL" id="MDR6842477.1"/>
    </source>
</evidence>
<feature type="domain" description="EamA" evidence="7">
    <location>
        <begin position="163"/>
        <end position="294"/>
    </location>
</feature>
<evidence type="ECO:0000256" key="2">
    <source>
        <dbReference type="ARBA" id="ARBA00007362"/>
    </source>
</evidence>
<keyword evidence="9" id="KW-1185">Reference proteome</keyword>
<feature type="transmembrane region" description="Helical" evidence="6">
    <location>
        <begin position="81"/>
        <end position="101"/>
    </location>
</feature>
<feature type="transmembrane region" description="Helical" evidence="6">
    <location>
        <begin position="107"/>
        <end position="129"/>
    </location>
</feature>
<dbReference type="Gene3D" id="1.10.3730.20">
    <property type="match status" value="2"/>
</dbReference>
<evidence type="ECO:0000256" key="4">
    <source>
        <dbReference type="ARBA" id="ARBA00022989"/>
    </source>
</evidence>
<dbReference type="PANTHER" id="PTHR32322">
    <property type="entry name" value="INNER MEMBRANE TRANSPORTER"/>
    <property type="match status" value="1"/>
</dbReference>
<dbReference type="InterPro" id="IPR000620">
    <property type="entry name" value="EamA_dom"/>
</dbReference>
<dbReference type="EMBL" id="JAVDTT010000003">
    <property type="protein sequence ID" value="MDR6842477.1"/>
    <property type="molecule type" value="Genomic_DNA"/>
</dbReference>
<protein>
    <submittedName>
        <fullName evidence="8">Drug/metabolite transporter (DMT)-like permease</fullName>
    </submittedName>
</protein>
<feature type="transmembrane region" description="Helical" evidence="6">
    <location>
        <begin position="138"/>
        <end position="157"/>
    </location>
</feature>
<organism evidence="8 9">
    <name type="scientific">Pseudoxanthomonas sacheonensis</name>
    <dbReference type="NCBI Taxonomy" id="443615"/>
    <lineage>
        <taxon>Bacteria</taxon>
        <taxon>Pseudomonadati</taxon>
        <taxon>Pseudomonadota</taxon>
        <taxon>Gammaproteobacteria</taxon>
        <taxon>Lysobacterales</taxon>
        <taxon>Lysobacteraceae</taxon>
        <taxon>Pseudoxanthomonas</taxon>
    </lineage>
</organism>
<evidence type="ECO:0000256" key="1">
    <source>
        <dbReference type="ARBA" id="ARBA00004141"/>
    </source>
</evidence>
<feature type="transmembrane region" description="Helical" evidence="6">
    <location>
        <begin position="279"/>
        <end position="295"/>
    </location>
</feature>
<evidence type="ECO:0000256" key="3">
    <source>
        <dbReference type="ARBA" id="ARBA00022692"/>
    </source>
</evidence>
<reference evidence="8 9" key="1">
    <citation type="submission" date="2023-07" db="EMBL/GenBank/DDBJ databases">
        <title>Sorghum-associated microbial communities from plants grown in Nebraska, USA.</title>
        <authorList>
            <person name="Schachtman D."/>
        </authorList>
    </citation>
    <scope>NUCLEOTIDE SEQUENCE [LARGE SCALE GENOMIC DNA]</scope>
    <source>
        <strain evidence="8 9">BE107</strain>
    </source>
</reference>
<comment type="subcellular location">
    <subcellularLocation>
        <location evidence="1">Membrane</location>
        <topology evidence="1">Multi-pass membrane protein</topology>
    </subcellularLocation>
</comment>
<comment type="caution">
    <text evidence="8">The sequence shown here is derived from an EMBL/GenBank/DDBJ whole genome shotgun (WGS) entry which is preliminary data.</text>
</comment>
<keyword evidence="3 6" id="KW-0812">Transmembrane</keyword>
<dbReference type="Pfam" id="PF00892">
    <property type="entry name" value="EamA"/>
    <property type="match status" value="2"/>
</dbReference>
<gene>
    <name evidence="8" type="ORF">J2W94_002771</name>
</gene>
<feature type="transmembrane region" description="Helical" evidence="6">
    <location>
        <begin position="26"/>
        <end position="44"/>
    </location>
</feature>
<dbReference type="Proteomes" id="UP001254759">
    <property type="component" value="Unassembled WGS sequence"/>
</dbReference>
<proteinExistence type="inferred from homology"/>
<accession>A0ABU1RUM8</accession>
<sequence length="301" mass="31196">MAANGAALAAGSGAVAARDWRTPVELLVLGAIWGGSFLFMRVAAKPFGAFALVDIRLALGALVMLPFLWRDRAAFTRGIWPKLALIALINSAIPFLLFAWAAQRAPAAIGAICNAMTVLFAALVAFLFFGEKIGVRRALALLAGFAGVVLLATSKVAGLSVGWAVVAGASAALLYGVGLNLVRRHMAHLPPAAAAGSTLSCSALLLAPFAATHWPTAAIPAAAWFSAIALGVLCTGLAFLMYYRLIQRIGPTRTAVVTYLVPLFGAAFAWLFLNEPVTPTMIAAGLLILGSVAVSQRATAK</sequence>
<dbReference type="RefSeq" id="WP_310094524.1">
    <property type="nucleotide sequence ID" value="NZ_JAVDTT010000003.1"/>
</dbReference>
<keyword evidence="4 6" id="KW-1133">Transmembrane helix</keyword>
<keyword evidence="5 6" id="KW-0472">Membrane</keyword>